<dbReference type="InterPro" id="IPR008160">
    <property type="entry name" value="Collagen"/>
</dbReference>
<gene>
    <name evidence="6" type="ORF">HPB51_024397</name>
</gene>
<dbReference type="Proteomes" id="UP000821866">
    <property type="component" value="Chromosome 2"/>
</dbReference>
<dbReference type="Pfam" id="PF01410">
    <property type="entry name" value="COLFI"/>
    <property type="match status" value="1"/>
</dbReference>
<feature type="region of interest" description="Disordered" evidence="4">
    <location>
        <begin position="472"/>
        <end position="494"/>
    </location>
</feature>
<feature type="compositionally biased region" description="Basic and acidic residues" evidence="4">
    <location>
        <begin position="157"/>
        <end position="166"/>
    </location>
</feature>
<feature type="region of interest" description="Disordered" evidence="4">
    <location>
        <begin position="286"/>
        <end position="444"/>
    </location>
</feature>
<feature type="compositionally biased region" description="Polar residues" evidence="4">
    <location>
        <begin position="30"/>
        <end position="55"/>
    </location>
</feature>
<evidence type="ECO:0000259" key="5">
    <source>
        <dbReference type="PROSITE" id="PS51461"/>
    </source>
</evidence>
<dbReference type="PROSITE" id="PS51461">
    <property type="entry name" value="NC1_FIB"/>
    <property type="match status" value="1"/>
</dbReference>
<dbReference type="GO" id="GO:0005581">
    <property type="term" value="C:collagen trimer"/>
    <property type="evidence" value="ECO:0007669"/>
    <property type="project" value="UniProtKB-KW"/>
</dbReference>
<dbReference type="FunFam" id="2.60.120.1000:FF:000007">
    <property type="entry name" value="Collagen type V alpha 3 chain"/>
    <property type="match status" value="1"/>
</dbReference>
<keyword evidence="7" id="KW-1185">Reference proteome</keyword>
<dbReference type="GO" id="GO:0031012">
    <property type="term" value="C:extracellular matrix"/>
    <property type="evidence" value="ECO:0007669"/>
    <property type="project" value="TreeGrafter"/>
</dbReference>
<dbReference type="NCBIfam" id="NF040941">
    <property type="entry name" value="GGGWT_bact"/>
    <property type="match status" value="1"/>
</dbReference>
<dbReference type="EMBL" id="JABSTU010000004">
    <property type="protein sequence ID" value="KAH8034457.1"/>
    <property type="molecule type" value="Genomic_DNA"/>
</dbReference>
<dbReference type="InterPro" id="IPR000885">
    <property type="entry name" value="Fib_collagen_C"/>
</dbReference>
<feature type="compositionally biased region" description="Basic and acidic residues" evidence="4">
    <location>
        <begin position="63"/>
        <end position="74"/>
    </location>
</feature>
<evidence type="ECO:0000256" key="3">
    <source>
        <dbReference type="ARBA" id="ARBA00023119"/>
    </source>
</evidence>
<dbReference type="PANTHER" id="PTHR24023:SF1095">
    <property type="entry name" value="EGF-LIKE DOMAIN-CONTAINING PROTEIN"/>
    <property type="match status" value="1"/>
</dbReference>
<feature type="compositionally biased region" description="Low complexity" evidence="4">
    <location>
        <begin position="136"/>
        <end position="152"/>
    </location>
</feature>
<keyword evidence="3" id="KW-0176">Collagen</keyword>
<comment type="subcellular location">
    <subcellularLocation>
        <location evidence="1">Secreted</location>
    </subcellularLocation>
</comment>
<dbReference type="Gene3D" id="2.60.120.1000">
    <property type="match status" value="1"/>
</dbReference>
<evidence type="ECO:0000313" key="7">
    <source>
        <dbReference type="Proteomes" id="UP000821866"/>
    </source>
</evidence>
<dbReference type="GO" id="GO:0030198">
    <property type="term" value="P:extracellular matrix organization"/>
    <property type="evidence" value="ECO:0007669"/>
    <property type="project" value="TreeGrafter"/>
</dbReference>
<dbReference type="PANTHER" id="PTHR24023">
    <property type="entry name" value="COLLAGEN ALPHA"/>
    <property type="match status" value="1"/>
</dbReference>
<dbReference type="GO" id="GO:0005615">
    <property type="term" value="C:extracellular space"/>
    <property type="evidence" value="ECO:0007669"/>
    <property type="project" value="TreeGrafter"/>
</dbReference>
<evidence type="ECO:0000256" key="1">
    <source>
        <dbReference type="ARBA" id="ARBA00004613"/>
    </source>
</evidence>
<proteinExistence type="predicted"/>
<reference evidence="6" key="1">
    <citation type="journal article" date="2020" name="Cell">
        <title>Large-Scale Comparative Analyses of Tick Genomes Elucidate Their Genetic Diversity and Vector Capacities.</title>
        <authorList>
            <consortium name="Tick Genome and Microbiome Consortium (TIGMIC)"/>
            <person name="Jia N."/>
            <person name="Wang J."/>
            <person name="Shi W."/>
            <person name="Du L."/>
            <person name="Sun Y."/>
            <person name="Zhan W."/>
            <person name="Jiang J.F."/>
            <person name="Wang Q."/>
            <person name="Zhang B."/>
            <person name="Ji P."/>
            <person name="Bell-Sakyi L."/>
            <person name="Cui X.M."/>
            <person name="Yuan T.T."/>
            <person name="Jiang B.G."/>
            <person name="Yang W.F."/>
            <person name="Lam T.T."/>
            <person name="Chang Q.C."/>
            <person name="Ding S.J."/>
            <person name="Wang X.J."/>
            <person name="Zhu J.G."/>
            <person name="Ruan X.D."/>
            <person name="Zhao L."/>
            <person name="Wei J.T."/>
            <person name="Ye R.Z."/>
            <person name="Que T.C."/>
            <person name="Du C.H."/>
            <person name="Zhou Y.H."/>
            <person name="Cheng J.X."/>
            <person name="Dai P.F."/>
            <person name="Guo W.B."/>
            <person name="Han X.H."/>
            <person name="Huang E.J."/>
            <person name="Li L.F."/>
            <person name="Wei W."/>
            <person name="Gao Y.C."/>
            <person name="Liu J.Z."/>
            <person name="Shao H.Z."/>
            <person name="Wang X."/>
            <person name="Wang C.C."/>
            <person name="Yang T.C."/>
            <person name="Huo Q.B."/>
            <person name="Li W."/>
            <person name="Chen H.Y."/>
            <person name="Chen S.E."/>
            <person name="Zhou L.G."/>
            <person name="Ni X.B."/>
            <person name="Tian J.H."/>
            <person name="Sheng Y."/>
            <person name="Liu T."/>
            <person name="Pan Y.S."/>
            <person name="Xia L.Y."/>
            <person name="Li J."/>
            <person name="Zhao F."/>
            <person name="Cao W.C."/>
        </authorList>
    </citation>
    <scope>NUCLEOTIDE SEQUENCE</scope>
    <source>
        <strain evidence="6">Rmic-2018</strain>
    </source>
</reference>
<dbReference type="SMART" id="SM00038">
    <property type="entry name" value="COLFI"/>
    <property type="match status" value="1"/>
</dbReference>
<evidence type="ECO:0000313" key="6">
    <source>
        <dbReference type="EMBL" id="KAH8034457.1"/>
    </source>
</evidence>
<keyword evidence="2" id="KW-0964">Secreted</keyword>
<feature type="compositionally biased region" description="Basic and acidic residues" evidence="4">
    <location>
        <begin position="392"/>
        <end position="402"/>
    </location>
</feature>
<dbReference type="AlphaFoldDB" id="A0A9J6EJ22"/>
<organism evidence="6 7">
    <name type="scientific">Rhipicephalus microplus</name>
    <name type="common">Cattle tick</name>
    <name type="synonym">Boophilus microplus</name>
    <dbReference type="NCBI Taxonomy" id="6941"/>
    <lineage>
        <taxon>Eukaryota</taxon>
        <taxon>Metazoa</taxon>
        <taxon>Ecdysozoa</taxon>
        <taxon>Arthropoda</taxon>
        <taxon>Chelicerata</taxon>
        <taxon>Arachnida</taxon>
        <taxon>Acari</taxon>
        <taxon>Parasitiformes</taxon>
        <taxon>Ixodida</taxon>
        <taxon>Ixodoidea</taxon>
        <taxon>Ixodidae</taxon>
        <taxon>Rhipicephalinae</taxon>
        <taxon>Rhipicephalus</taxon>
        <taxon>Boophilus</taxon>
    </lineage>
</organism>
<sequence>MGQYRGVAWPSEEVSGKILIRCSFAPGKTSRGQRQEQPTTGQPPRSQDRQPQGTNGAEPILGKPRDHGKLELGPDKQGLPGPAGPIGAPGEDGDKGDSGLPGLKGLKGTKGDTGAEGEQGLRGPAGPQGSKGEDGPIGAPGSAGAPGLQGLPGARGGKGDKGDVGKRGPPGPTGMPGGPGPIGAKVCCLHLRNCTHLQHNRAAKVCLVPRGLKVLRGKRETTERLAFRDHRAKTANRDREVLRALKVKKGSLVFRAYLVSKGHLAPKGRKVHPAKEAVTESMVNQGWLGPKGEMGKMGTPGAPGKPGPMGPAGSQGDIGLPGDKGDKGEMGPLGLQGIAGPPGPPGPSGPQGLRGSPGVAGAPGEKGMKGDRGKRGFKGHSGLLGRTGAKGDVGEKGEKGQRGDTGPPGPPGPQGPIGMEGPKGSDGPQGEPGPPGEGPQIPPEMLFQRDHSYRFKRSVEKLNINDEDTVTATTSKSDYDDDDDVDEHNSTMTAEPLTKASFQKINRTLTHIFANVYIMRREIEHIRRPVGSQLNPARSCRDLRLAHPDTSDGWYWVDPNLGASDDAVRAYCDMRAGGETCVWKKPSPSAVANSSSTWFSHLKGGFKVRYHAVGDVQLRFLGLLSTTAYQNFTFVCKNVNAWYSQRTKDHANALRFRGGDATLISFEKNSPTVPVDDCQYRDGKTVFVFKTKEPATLPIVDFQPFDFGGEHQSFGFEIGPVCFQ</sequence>
<evidence type="ECO:0000256" key="2">
    <source>
        <dbReference type="ARBA" id="ARBA00022525"/>
    </source>
</evidence>
<comment type="caution">
    <text evidence="6">The sequence shown here is derived from an EMBL/GenBank/DDBJ whole genome shotgun (WGS) entry which is preliminary data.</text>
</comment>
<reference evidence="6" key="2">
    <citation type="submission" date="2021-09" db="EMBL/GenBank/DDBJ databases">
        <authorList>
            <person name="Jia N."/>
            <person name="Wang J."/>
            <person name="Shi W."/>
            <person name="Du L."/>
            <person name="Sun Y."/>
            <person name="Zhan W."/>
            <person name="Jiang J."/>
            <person name="Wang Q."/>
            <person name="Zhang B."/>
            <person name="Ji P."/>
            <person name="Sakyi L.B."/>
            <person name="Cui X."/>
            <person name="Yuan T."/>
            <person name="Jiang B."/>
            <person name="Yang W."/>
            <person name="Lam T.T.-Y."/>
            <person name="Chang Q."/>
            <person name="Ding S."/>
            <person name="Wang X."/>
            <person name="Zhu J."/>
            <person name="Ruan X."/>
            <person name="Zhao L."/>
            <person name="Wei J."/>
            <person name="Que T."/>
            <person name="Du C."/>
            <person name="Cheng J."/>
            <person name="Dai P."/>
            <person name="Han X."/>
            <person name="Huang E."/>
            <person name="Gao Y."/>
            <person name="Liu J."/>
            <person name="Shao H."/>
            <person name="Ye R."/>
            <person name="Li L."/>
            <person name="Wei W."/>
            <person name="Wang X."/>
            <person name="Wang C."/>
            <person name="Huo Q."/>
            <person name="Li W."/>
            <person name="Guo W."/>
            <person name="Chen H."/>
            <person name="Chen S."/>
            <person name="Zhou L."/>
            <person name="Zhou L."/>
            <person name="Ni X."/>
            <person name="Tian J."/>
            <person name="Zhou Y."/>
            <person name="Sheng Y."/>
            <person name="Liu T."/>
            <person name="Pan Y."/>
            <person name="Xia L."/>
            <person name="Li J."/>
            <person name="Zhao F."/>
            <person name="Cao W."/>
        </authorList>
    </citation>
    <scope>NUCLEOTIDE SEQUENCE</scope>
    <source>
        <strain evidence="6">Rmic-2018</strain>
        <tissue evidence="6">Larvae</tissue>
    </source>
</reference>
<feature type="region of interest" description="Disordered" evidence="4">
    <location>
        <begin position="22"/>
        <end position="178"/>
    </location>
</feature>
<accession>A0A9J6EJ22</accession>
<dbReference type="GO" id="GO:0030020">
    <property type="term" value="F:extracellular matrix structural constituent conferring tensile strength"/>
    <property type="evidence" value="ECO:0007669"/>
    <property type="project" value="TreeGrafter"/>
</dbReference>
<protein>
    <recommendedName>
        <fullName evidence="5">Fibrillar collagen NC1 domain-containing protein</fullName>
    </recommendedName>
</protein>
<name>A0A9J6EJ22_RHIMP</name>
<feature type="compositionally biased region" description="Pro residues" evidence="4">
    <location>
        <begin position="431"/>
        <end position="442"/>
    </location>
</feature>
<dbReference type="VEuPathDB" id="VectorBase:LOC119162165"/>
<feature type="domain" description="Fibrillar collagen NC1" evidence="5">
    <location>
        <begin position="510"/>
        <end position="724"/>
    </location>
</feature>
<evidence type="ECO:0000256" key="4">
    <source>
        <dbReference type="SAM" id="MobiDB-lite"/>
    </source>
</evidence>
<dbReference type="InterPro" id="IPR050149">
    <property type="entry name" value="Collagen_superfamily"/>
</dbReference>
<dbReference type="Pfam" id="PF01391">
    <property type="entry name" value="Collagen"/>
    <property type="match status" value="2"/>
</dbReference>